<keyword evidence="8" id="KW-1185">Reference proteome</keyword>
<dbReference type="SUPFAM" id="SSF52833">
    <property type="entry name" value="Thioredoxin-like"/>
    <property type="match status" value="1"/>
</dbReference>
<evidence type="ECO:0000256" key="4">
    <source>
        <dbReference type="ARBA" id="ARBA00023157"/>
    </source>
</evidence>
<evidence type="ECO:0000259" key="6">
    <source>
        <dbReference type="Pfam" id="PF13462"/>
    </source>
</evidence>
<evidence type="ECO:0000256" key="2">
    <source>
        <dbReference type="ARBA" id="ARBA00022729"/>
    </source>
</evidence>
<reference evidence="7 8" key="1">
    <citation type="submission" date="2024-10" db="EMBL/GenBank/DDBJ databases">
        <title>The Natural Products Discovery Center: Release of the First 8490 Sequenced Strains for Exploring Actinobacteria Biosynthetic Diversity.</title>
        <authorList>
            <person name="Kalkreuter E."/>
            <person name="Kautsar S.A."/>
            <person name="Yang D."/>
            <person name="Bader C.D."/>
            <person name="Teijaro C.N."/>
            <person name="Fluegel L."/>
            <person name="Davis C.M."/>
            <person name="Simpson J.R."/>
            <person name="Lauterbach L."/>
            <person name="Steele A.D."/>
            <person name="Gui C."/>
            <person name="Meng S."/>
            <person name="Li G."/>
            <person name="Viehrig K."/>
            <person name="Ye F."/>
            <person name="Su P."/>
            <person name="Kiefer A.F."/>
            <person name="Nichols A."/>
            <person name="Cepeda A.J."/>
            <person name="Yan W."/>
            <person name="Fan B."/>
            <person name="Jiang Y."/>
            <person name="Adhikari A."/>
            <person name="Zheng C.-J."/>
            <person name="Schuster L."/>
            <person name="Cowan T.M."/>
            <person name="Smanski M.J."/>
            <person name="Chevrette M.G."/>
            <person name="De Carvalho L.P.S."/>
            <person name="Shen B."/>
        </authorList>
    </citation>
    <scope>NUCLEOTIDE SEQUENCE [LARGE SCALE GENOMIC DNA]</scope>
    <source>
        <strain evidence="7 8">NPDC007147</strain>
    </source>
</reference>
<keyword evidence="5" id="KW-0676">Redox-active center</keyword>
<sequence>MGERHGRRVLAAAAAAVLVGVLATGCGEGHAEAGDGKPDAPTAYKDVAEIPEALAPDGSTIRVGSPRAEIVVHVYEDLRCPVCAEFENQGGGEGLREMVLSGEVRAEYTLASFLDDKLGGQGSKKAANALRAALDAGKFVEYHEALFAHQPEEAVDGYTDAFLLDRASQVPGLRGTEFDAAVEGMKHRDFVTASEEAFQKSGVSGTPTMKVDGRAIPDHLSGGIFDKETLPIVVGATARS</sequence>
<organism evidence="7 8">
    <name type="scientific">Streptomyces kebangsaanensis</name>
    <dbReference type="NCBI Taxonomy" id="864058"/>
    <lineage>
        <taxon>Bacteria</taxon>
        <taxon>Bacillati</taxon>
        <taxon>Actinomycetota</taxon>
        <taxon>Actinomycetes</taxon>
        <taxon>Kitasatosporales</taxon>
        <taxon>Streptomycetaceae</taxon>
        <taxon>Streptomyces</taxon>
    </lineage>
</organism>
<dbReference type="EMBL" id="JBIAFJ010000030">
    <property type="protein sequence ID" value="MFE9173125.1"/>
    <property type="molecule type" value="Genomic_DNA"/>
</dbReference>
<keyword evidence="4" id="KW-1015">Disulfide bond</keyword>
<evidence type="ECO:0000313" key="8">
    <source>
        <dbReference type="Proteomes" id="UP001601197"/>
    </source>
</evidence>
<evidence type="ECO:0000256" key="5">
    <source>
        <dbReference type="ARBA" id="ARBA00023284"/>
    </source>
</evidence>
<dbReference type="RefSeq" id="WP_388351446.1">
    <property type="nucleotide sequence ID" value="NZ_JBIAFJ010000030.1"/>
</dbReference>
<dbReference type="InterPro" id="IPR012336">
    <property type="entry name" value="Thioredoxin-like_fold"/>
</dbReference>
<feature type="domain" description="Thioredoxin-like fold" evidence="6">
    <location>
        <begin position="59"/>
        <end position="219"/>
    </location>
</feature>
<evidence type="ECO:0000256" key="3">
    <source>
        <dbReference type="ARBA" id="ARBA00023002"/>
    </source>
</evidence>
<dbReference type="Proteomes" id="UP001601197">
    <property type="component" value="Unassembled WGS sequence"/>
</dbReference>
<dbReference type="PROSITE" id="PS51257">
    <property type="entry name" value="PROKAR_LIPOPROTEIN"/>
    <property type="match status" value="1"/>
</dbReference>
<accession>A0ABW6L392</accession>
<dbReference type="Pfam" id="PF13462">
    <property type="entry name" value="Thioredoxin_4"/>
    <property type="match status" value="1"/>
</dbReference>
<name>A0ABW6L392_9ACTN</name>
<keyword evidence="2" id="KW-0732">Signal</keyword>
<proteinExistence type="inferred from homology"/>
<comment type="similarity">
    <text evidence="1">Belongs to the thioredoxin family. DsbA subfamily.</text>
</comment>
<protein>
    <submittedName>
        <fullName evidence="7">DsbA family protein</fullName>
    </submittedName>
</protein>
<evidence type="ECO:0000313" key="7">
    <source>
        <dbReference type="EMBL" id="MFE9173125.1"/>
    </source>
</evidence>
<gene>
    <name evidence="7" type="ORF">ACFYNZ_27275</name>
</gene>
<keyword evidence="3" id="KW-0560">Oxidoreductase</keyword>
<evidence type="ECO:0000256" key="1">
    <source>
        <dbReference type="ARBA" id="ARBA00005791"/>
    </source>
</evidence>
<dbReference type="InterPro" id="IPR036249">
    <property type="entry name" value="Thioredoxin-like_sf"/>
</dbReference>
<dbReference type="PANTHER" id="PTHR13887:SF14">
    <property type="entry name" value="DISULFIDE BOND FORMATION PROTEIN D"/>
    <property type="match status" value="1"/>
</dbReference>
<dbReference type="Gene3D" id="3.40.30.10">
    <property type="entry name" value="Glutaredoxin"/>
    <property type="match status" value="1"/>
</dbReference>
<comment type="caution">
    <text evidence="7">The sequence shown here is derived from an EMBL/GenBank/DDBJ whole genome shotgun (WGS) entry which is preliminary data.</text>
</comment>
<dbReference type="PANTHER" id="PTHR13887">
    <property type="entry name" value="GLUTATHIONE S-TRANSFERASE KAPPA"/>
    <property type="match status" value="1"/>
</dbReference>